<dbReference type="OrthoDB" id="687122at2759"/>
<comment type="caution">
    <text evidence="2">The sequence shown here is derived from an EMBL/GenBank/DDBJ whole genome shotgun (WGS) entry which is preliminary data.</text>
</comment>
<name>A0A9K3IIM3_HELAN</name>
<dbReference type="Pfam" id="PF08268">
    <property type="entry name" value="FBA_3"/>
    <property type="match status" value="1"/>
</dbReference>
<dbReference type="InterPro" id="IPR013187">
    <property type="entry name" value="F-box-assoc_dom_typ3"/>
</dbReference>
<evidence type="ECO:0000313" key="2">
    <source>
        <dbReference type="EMBL" id="KAF5797711.1"/>
    </source>
</evidence>
<evidence type="ECO:0000259" key="1">
    <source>
        <dbReference type="PROSITE" id="PS50181"/>
    </source>
</evidence>
<dbReference type="PROSITE" id="PS50181">
    <property type="entry name" value="FBOX"/>
    <property type="match status" value="1"/>
</dbReference>
<dbReference type="PANTHER" id="PTHR31111:SF125">
    <property type="entry name" value="F-BOX PROTEIN CPR30-LIKE"/>
    <property type="match status" value="1"/>
</dbReference>
<dbReference type="EMBL" id="MNCJ02000322">
    <property type="protein sequence ID" value="KAF5797711.1"/>
    <property type="molecule type" value="Genomic_DNA"/>
</dbReference>
<dbReference type="SMART" id="SM00256">
    <property type="entry name" value="FBOX"/>
    <property type="match status" value="1"/>
</dbReference>
<dbReference type="Gramene" id="mRNA:HanXRQr2_Chr07g0283881">
    <property type="protein sequence ID" value="CDS:HanXRQr2_Chr07g0283881.1"/>
    <property type="gene ID" value="HanXRQr2_Chr07g0283881"/>
</dbReference>
<dbReference type="Pfam" id="PF00646">
    <property type="entry name" value="F-box"/>
    <property type="match status" value="1"/>
</dbReference>
<dbReference type="Proteomes" id="UP000215914">
    <property type="component" value="Unassembled WGS sequence"/>
</dbReference>
<reference evidence="2" key="2">
    <citation type="submission" date="2020-06" db="EMBL/GenBank/DDBJ databases">
        <title>Helianthus annuus Genome sequencing and assembly Release 2.</title>
        <authorList>
            <person name="Gouzy J."/>
            <person name="Langlade N."/>
            <person name="Munos S."/>
        </authorList>
    </citation>
    <scope>NUCLEOTIDE SEQUENCE</scope>
    <source>
        <tissue evidence="2">Leaves</tissue>
    </source>
</reference>
<dbReference type="InterPro" id="IPR001810">
    <property type="entry name" value="F-box_dom"/>
</dbReference>
<reference evidence="2" key="1">
    <citation type="journal article" date="2017" name="Nature">
        <title>The sunflower genome provides insights into oil metabolism, flowering and Asterid evolution.</title>
        <authorList>
            <person name="Badouin H."/>
            <person name="Gouzy J."/>
            <person name="Grassa C.J."/>
            <person name="Murat F."/>
            <person name="Staton S.E."/>
            <person name="Cottret L."/>
            <person name="Lelandais-Briere C."/>
            <person name="Owens G.L."/>
            <person name="Carrere S."/>
            <person name="Mayjonade B."/>
            <person name="Legrand L."/>
            <person name="Gill N."/>
            <person name="Kane N.C."/>
            <person name="Bowers J.E."/>
            <person name="Hubner S."/>
            <person name="Bellec A."/>
            <person name="Berard A."/>
            <person name="Berges H."/>
            <person name="Blanchet N."/>
            <person name="Boniface M.C."/>
            <person name="Brunel D."/>
            <person name="Catrice O."/>
            <person name="Chaidir N."/>
            <person name="Claudel C."/>
            <person name="Donnadieu C."/>
            <person name="Faraut T."/>
            <person name="Fievet G."/>
            <person name="Helmstetter N."/>
            <person name="King M."/>
            <person name="Knapp S.J."/>
            <person name="Lai Z."/>
            <person name="Le Paslier M.C."/>
            <person name="Lippi Y."/>
            <person name="Lorenzon L."/>
            <person name="Mandel J.R."/>
            <person name="Marage G."/>
            <person name="Marchand G."/>
            <person name="Marquand E."/>
            <person name="Bret-Mestries E."/>
            <person name="Morien E."/>
            <person name="Nambeesan S."/>
            <person name="Nguyen T."/>
            <person name="Pegot-Espagnet P."/>
            <person name="Pouilly N."/>
            <person name="Raftis F."/>
            <person name="Sallet E."/>
            <person name="Schiex T."/>
            <person name="Thomas J."/>
            <person name="Vandecasteele C."/>
            <person name="Vares D."/>
            <person name="Vear F."/>
            <person name="Vautrin S."/>
            <person name="Crespi M."/>
            <person name="Mangin B."/>
            <person name="Burke J.M."/>
            <person name="Salse J."/>
            <person name="Munos S."/>
            <person name="Vincourt P."/>
            <person name="Rieseberg L.H."/>
            <person name="Langlade N.B."/>
        </authorList>
    </citation>
    <scope>NUCLEOTIDE SEQUENCE</scope>
    <source>
        <tissue evidence="2">Leaves</tissue>
    </source>
</reference>
<protein>
    <submittedName>
        <fullName evidence="2">F-box domain-containing protein</fullName>
    </submittedName>
</protein>
<keyword evidence="3" id="KW-1185">Reference proteome</keyword>
<dbReference type="Gene3D" id="1.20.1280.50">
    <property type="match status" value="1"/>
</dbReference>
<dbReference type="InterPro" id="IPR017451">
    <property type="entry name" value="F-box-assoc_interact_dom"/>
</dbReference>
<dbReference type="PANTHER" id="PTHR31111">
    <property type="entry name" value="BNAA05G37150D PROTEIN-RELATED"/>
    <property type="match status" value="1"/>
</dbReference>
<gene>
    <name evidence="2" type="ORF">HanXRQr2_Chr07g0283881</name>
</gene>
<feature type="domain" description="F-box" evidence="1">
    <location>
        <begin position="18"/>
        <end position="63"/>
    </location>
</feature>
<dbReference type="AlphaFoldDB" id="A0A9K3IIM3"/>
<dbReference type="SUPFAM" id="SSF81383">
    <property type="entry name" value="F-box domain"/>
    <property type="match status" value="1"/>
</dbReference>
<evidence type="ECO:0000313" key="3">
    <source>
        <dbReference type="Proteomes" id="UP000215914"/>
    </source>
</evidence>
<dbReference type="InterPro" id="IPR036047">
    <property type="entry name" value="F-box-like_dom_sf"/>
</dbReference>
<dbReference type="NCBIfam" id="TIGR01640">
    <property type="entry name" value="F_box_assoc_1"/>
    <property type="match status" value="1"/>
</dbReference>
<accession>A0A9K3IIM3</accession>
<dbReference type="CDD" id="cd22157">
    <property type="entry name" value="F-box_AtFBW1-like"/>
    <property type="match status" value="1"/>
</dbReference>
<organism evidence="2 3">
    <name type="scientific">Helianthus annuus</name>
    <name type="common">Common sunflower</name>
    <dbReference type="NCBI Taxonomy" id="4232"/>
    <lineage>
        <taxon>Eukaryota</taxon>
        <taxon>Viridiplantae</taxon>
        <taxon>Streptophyta</taxon>
        <taxon>Embryophyta</taxon>
        <taxon>Tracheophyta</taxon>
        <taxon>Spermatophyta</taxon>
        <taxon>Magnoliopsida</taxon>
        <taxon>eudicotyledons</taxon>
        <taxon>Gunneridae</taxon>
        <taxon>Pentapetalae</taxon>
        <taxon>asterids</taxon>
        <taxon>campanulids</taxon>
        <taxon>Asterales</taxon>
        <taxon>Asteraceae</taxon>
        <taxon>Asteroideae</taxon>
        <taxon>Heliantheae alliance</taxon>
        <taxon>Heliantheae</taxon>
        <taxon>Helianthus</taxon>
    </lineage>
</organism>
<proteinExistence type="predicted"/>
<sequence>METVEEKQQQQSTTTDDPLVKISIPSEVIEDILTSLPVKSILRFKSVSKPWLSLISTPSFTKLHFTRSTRTALFISAYDHSTRQQHLLSAPRDGGPVSHLLTIDDASVHDITEAQHLNGLVLFSSVKLFSAYNHDKAFLLNPSTHKFFKLPDPCIDRKGRVSYLFGFDESRNEHKVLMIRQLRNPTTYEIRIFSMSTYSWRKIDAEPPVGFTWDRLGVYINISVCVNSVIHLMCRGDLSFPILAFDLRTEMFSVINTPQVSTPDEDPCIIKINGCIGVVFFDYNRVMENNEMHIWILQDYENHVWVKESIAFTEPWAELGYPFPRDSVNMDEIIFCSSKMSGNVTSLLVYNKISRSFKSLQFTSGHQFPFSRALRFSLAKCYVESMMTL</sequence>